<sequence length="336" mass="36429">MTVYRTAPQVMTPDVEEALAPSMRLAPVATCWDFSFYHILIKPDTTYYTEVMSLPENFRLRYWSPRPDDAPSLSVLLEIFYPDSRGVNVFVGGDLQASDIALHVSTDPQLVMSVEILEFRVHGQAQRDLVVRRTPTVKLKMNIEISIEEFNAEQFQTNLAILLGIPPERIVVAAVQVRRRLGLVATTEADIDPSEDSDEWEGSGGRRLAVVSSTALDVSIEPSPDAAGIPGETLIQNTQGVVTSQNAVNLGTEALNAQTSELNQVTIEEVQTPAEPDEANNEQVPSAEETAAVQIIDITAVAETTAAAEVSAEVTVGSSQGIVYPTVQISARRAGP</sequence>
<name>A0A1Q9EJ49_SYMMI</name>
<dbReference type="OrthoDB" id="10568025at2759"/>
<keyword evidence="2" id="KW-1185">Reference proteome</keyword>
<evidence type="ECO:0000313" key="1">
    <source>
        <dbReference type="EMBL" id="OLQ07462.1"/>
    </source>
</evidence>
<proteinExistence type="predicted"/>
<organism evidence="1 2">
    <name type="scientific">Symbiodinium microadriaticum</name>
    <name type="common">Dinoflagellate</name>
    <name type="synonym">Zooxanthella microadriatica</name>
    <dbReference type="NCBI Taxonomy" id="2951"/>
    <lineage>
        <taxon>Eukaryota</taxon>
        <taxon>Sar</taxon>
        <taxon>Alveolata</taxon>
        <taxon>Dinophyceae</taxon>
        <taxon>Suessiales</taxon>
        <taxon>Symbiodiniaceae</taxon>
        <taxon>Symbiodinium</taxon>
    </lineage>
</organism>
<comment type="caution">
    <text evidence="1">The sequence shown here is derived from an EMBL/GenBank/DDBJ whole genome shotgun (WGS) entry which is preliminary data.</text>
</comment>
<dbReference type="Proteomes" id="UP000186817">
    <property type="component" value="Unassembled WGS sequence"/>
</dbReference>
<evidence type="ECO:0000313" key="2">
    <source>
        <dbReference type="Proteomes" id="UP000186817"/>
    </source>
</evidence>
<accession>A0A1Q9EJ49</accession>
<dbReference type="AlphaFoldDB" id="A0A1Q9EJ49"/>
<gene>
    <name evidence="1" type="ORF">AK812_SmicGene9142</name>
</gene>
<reference evidence="1 2" key="1">
    <citation type="submission" date="2016-02" db="EMBL/GenBank/DDBJ databases">
        <title>Genome analysis of coral dinoflagellate symbionts highlights evolutionary adaptations to a symbiotic lifestyle.</title>
        <authorList>
            <person name="Aranda M."/>
            <person name="Li Y."/>
            <person name="Liew Y.J."/>
            <person name="Baumgarten S."/>
            <person name="Simakov O."/>
            <person name="Wilson M."/>
            <person name="Piel J."/>
            <person name="Ashoor H."/>
            <person name="Bougouffa S."/>
            <person name="Bajic V.B."/>
            <person name="Ryu T."/>
            <person name="Ravasi T."/>
            <person name="Bayer T."/>
            <person name="Micklem G."/>
            <person name="Kim H."/>
            <person name="Bhak J."/>
            <person name="Lajeunesse T.C."/>
            <person name="Voolstra C.R."/>
        </authorList>
    </citation>
    <scope>NUCLEOTIDE SEQUENCE [LARGE SCALE GENOMIC DNA]</scope>
    <source>
        <strain evidence="1 2">CCMP2467</strain>
    </source>
</reference>
<protein>
    <submittedName>
        <fullName evidence="1">Uncharacterized protein</fullName>
    </submittedName>
</protein>
<dbReference type="EMBL" id="LSRX01000138">
    <property type="protein sequence ID" value="OLQ07462.1"/>
    <property type="molecule type" value="Genomic_DNA"/>
</dbReference>